<dbReference type="Pfam" id="PF00512">
    <property type="entry name" value="HisKA"/>
    <property type="match status" value="1"/>
</dbReference>
<dbReference type="PANTHER" id="PTHR43047:SF72">
    <property type="entry name" value="OSMOSENSING HISTIDINE PROTEIN KINASE SLN1"/>
    <property type="match status" value="1"/>
</dbReference>
<dbReference type="EC" id="2.7.13.3" evidence="2"/>
<organism evidence="8 9">
    <name type="scientific">Hwanghaeella grinnelliae</name>
    <dbReference type="NCBI Taxonomy" id="2500179"/>
    <lineage>
        <taxon>Bacteria</taxon>
        <taxon>Pseudomonadati</taxon>
        <taxon>Pseudomonadota</taxon>
        <taxon>Alphaproteobacteria</taxon>
        <taxon>Rhodospirillales</taxon>
        <taxon>Rhodospirillaceae</taxon>
        <taxon>Hwanghaeella</taxon>
    </lineage>
</organism>
<reference evidence="9" key="1">
    <citation type="submission" date="2019-01" db="EMBL/GenBank/DDBJ databases">
        <title>Gri0909 isolated from a small marine red alga.</title>
        <authorList>
            <person name="Kim J."/>
            <person name="Jeong S.E."/>
            <person name="Jeon C.O."/>
        </authorList>
    </citation>
    <scope>NUCLEOTIDE SEQUENCE [LARGE SCALE GENOMIC DNA]</scope>
    <source>
        <strain evidence="9">Gri0909</strain>
    </source>
</reference>
<evidence type="ECO:0000313" key="9">
    <source>
        <dbReference type="Proteomes" id="UP000287447"/>
    </source>
</evidence>
<dbReference type="InterPro" id="IPR007892">
    <property type="entry name" value="CHASE4"/>
</dbReference>
<protein>
    <recommendedName>
        <fullName evidence="2">histidine kinase</fullName>
        <ecNumber evidence="2">2.7.13.3</ecNumber>
    </recommendedName>
</protein>
<dbReference type="SUPFAM" id="SSF55874">
    <property type="entry name" value="ATPase domain of HSP90 chaperone/DNA topoisomerase II/histidine kinase"/>
    <property type="match status" value="1"/>
</dbReference>
<keyword evidence="9" id="KW-1185">Reference proteome</keyword>
<dbReference type="Pfam" id="PF05228">
    <property type="entry name" value="CHASE4"/>
    <property type="match status" value="1"/>
</dbReference>
<keyword evidence="3" id="KW-0597">Phosphoprotein</keyword>
<evidence type="ECO:0000313" key="8">
    <source>
        <dbReference type="EMBL" id="RVU34590.1"/>
    </source>
</evidence>
<name>A0A3S2Z5I1_9PROT</name>
<evidence type="ECO:0000256" key="6">
    <source>
        <dbReference type="SAM" id="Phobius"/>
    </source>
</evidence>
<dbReference type="EMBL" id="SADE01000003">
    <property type="protein sequence ID" value="RVU34590.1"/>
    <property type="molecule type" value="Genomic_DNA"/>
</dbReference>
<dbReference type="InterPro" id="IPR003594">
    <property type="entry name" value="HATPase_dom"/>
</dbReference>
<dbReference type="PRINTS" id="PR00344">
    <property type="entry name" value="BCTRLSENSOR"/>
</dbReference>
<feature type="transmembrane region" description="Helical" evidence="6">
    <location>
        <begin position="266"/>
        <end position="285"/>
    </location>
</feature>
<evidence type="ECO:0000256" key="5">
    <source>
        <dbReference type="ARBA" id="ARBA00022777"/>
    </source>
</evidence>
<keyword evidence="6" id="KW-0812">Transmembrane</keyword>
<evidence type="ECO:0000256" key="4">
    <source>
        <dbReference type="ARBA" id="ARBA00022679"/>
    </source>
</evidence>
<dbReference type="GO" id="GO:0009927">
    <property type="term" value="F:histidine phosphotransfer kinase activity"/>
    <property type="evidence" value="ECO:0007669"/>
    <property type="project" value="TreeGrafter"/>
</dbReference>
<gene>
    <name evidence="8" type="ORF">EOI86_17140</name>
</gene>
<dbReference type="SMART" id="SM00387">
    <property type="entry name" value="HATPase_c"/>
    <property type="match status" value="1"/>
</dbReference>
<comment type="caution">
    <text evidence="8">The sequence shown here is derived from an EMBL/GenBank/DDBJ whole genome shotgun (WGS) entry which is preliminary data.</text>
</comment>
<dbReference type="InterPro" id="IPR003661">
    <property type="entry name" value="HisK_dim/P_dom"/>
</dbReference>
<evidence type="ECO:0000256" key="3">
    <source>
        <dbReference type="ARBA" id="ARBA00022553"/>
    </source>
</evidence>
<dbReference type="Gene3D" id="3.30.565.10">
    <property type="entry name" value="Histidine kinase-like ATPase, C-terminal domain"/>
    <property type="match status" value="1"/>
</dbReference>
<keyword evidence="6" id="KW-1133">Transmembrane helix</keyword>
<accession>A0A3S2Z5I1</accession>
<dbReference type="AlphaFoldDB" id="A0A3S2Z5I1"/>
<dbReference type="CDD" id="cd00082">
    <property type="entry name" value="HisKA"/>
    <property type="match status" value="1"/>
</dbReference>
<comment type="catalytic activity">
    <reaction evidence="1">
        <text>ATP + protein L-histidine = ADP + protein N-phospho-L-histidine.</text>
        <dbReference type="EC" id="2.7.13.3"/>
    </reaction>
</comment>
<dbReference type="SUPFAM" id="SSF47384">
    <property type="entry name" value="Homodimeric domain of signal transducing histidine kinase"/>
    <property type="match status" value="1"/>
</dbReference>
<proteinExistence type="predicted"/>
<feature type="domain" description="Histidine kinase" evidence="7">
    <location>
        <begin position="301"/>
        <end position="527"/>
    </location>
</feature>
<sequence>MRFFSFSDNSSFHPARRWLYWQPVFFCFLFVLVAAGAIGFFLNDLAERANQDAAKTSRLLVTTAIGVIEKDLVGRMVDYSWWNDMNDQVTGNLDPDWADDNIGSYLQETFSYSGTYVLSADGEVIFASLGTDPLPDSPIELLGEASDVFLASLQETLMDESVPRSTAAVYNDKIYLLAAAAVTPEDPTEEQLTFHVRPTLFFVRELDDAMMSDIAENYGVGNPVIVLGQSSTGVPLTNAAGTVLASVVWDQARPGDAILVDLIPKLAIVSAMLLIAALTIYFFWIRAALSASEAKSQLLAKMSHELRTPLNPILGFSQMMIGETVGPIAPIYKGYAKDIHRSASHLRNIIEGLLDFSKIEAGKVVLREDVLDLDGLIESVIQIVTPVVQTDPSSPAGETPEIRHEVAEDVPKIRGDELRIRQVLINMLSNAIKFSDGKPVTIRAFKHGNSAQITVEDNGIGISKLDQRKLFEPFVQASPKNGTIATPGTGLGLVISRELMRLHGGSLDLKSVLGEGTTVTLTFPNNRTLNG</sequence>
<keyword evidence="6" id="KW-0472">Membrane</keyword>
<keyword evidence="5" id="KW-0418">Kinase</keyword>
<dbReference type="Proteomes" id="UP000287447">
    <property type="component" value="Unassembled WGS sequence"/>
</dbReference>
<dbReference type="Gene3D" id="1.10.287.130">
    <property type="match status" value="1"/>
</dbReference>
<feature type="transmembrane region" description="Helical" evidence="6">
    <location>
        <begin position="20"/>
        <end position="42"/>
    </location>
</feature>
<evidence type="ECO:0000259" key="7">
    <source>
        <dbReference type="PROSITE" id="PS50109"/>
    </source>
</evidence>
<dbReference type="InterPro" id="IPR005467">
    <property type="entry name" value="His_kinase_dom"/>
</dbReference>
<dbReference type="GO" id="GO:0005886">
    <property type="term" value="C:plasma membrane"/>
    <property type="evidence" value="ECO:0007669"/>
    <property type="project" value="TreeGrafter"/>
</dbReference>
<dbReference type="PROSITE" id="PS50109">
    <property type="entry name" value="HIS_KIN"/>
    <property type="match status" value="1"/>
</dbReference>
<dbReference type="InterPro" id="IPR036097">
    <property type="entry name" value="HisK_dim/P_sf"/>
</dbReference>
<keyword evidence="4" id="KW-0808">Transferase</keyword>
<dbReference type="InterPro" id="IPR004358">
    <property type="entry name" value="Sig_transdc_His_kin-like_C"/>
</dbReference>
<dbReference type="GO" id="GO:0000155">
    <property type="term" value="F:phosphorelay sensor kinase activity"/>
    <property type="evidence" value="ECO:0007669"/>
    <property type="project" value="InterPro"/>
</dbReference>
<dbReference type="PANTHER" id="PTHR43047">
    <property type="entry name" value="TWO-COMPONENT HISTIDINE PROTEIN KINASE"/>
    <property type="match status" value="1"/>
</dbReference>
<dbReference type="Pfam" id="PF02518">
    <property type="entry name" value="HATPase_c"/>
    <property type="match status" value="1"/>
</dbReference>
<dbReference type="InterPro" id="IPR036890">
    <property type="entry name" value="HATPase_C_sf"/>
</dbReference>
<evidence type="ECO:0000256" key="2">
    <source>
        <dbReference type="ARBA" id="ARBA00012438"/>
    </source>
</evidence>
<evidence type="ECO:0000256" key="1">
    <source>
        <dbReference type="ARBA" id="ARBA00000085"/>
    </source>
</evidence>
<dbReference type="SMART" id="SM00388">
    <property type="entry name" value="HisKA"/>
    <property type="match status" value="1"/>
</dbReference>